<accession>A0A8C5WB04</accession>
<evidence type="ECO:0000256" key="2">
    <source>
        <dbReference type="ARBA" id="ARBA00004279"/>
    </source>
</evidence>
<dbReference type="EMBL" id="ABDC03004617">
    <property type="status" value="NOT_ANNOTATED_CDS"/>
    <property type="molecule type" value="Genomic_DNA"/>
</dbReference>
<dbReference type="Gene3D" id="3.30.70.330">
    <property type="match status" value="1"/>
</dbReference>
<name>A0A8C5WB04_MICMU</name>
<evidence type="ECO:0000313" key="17">
    <source>
        <dbReference type="Ensembl" id="ENSMICP00000036348.1"/>
    </source>
</evidence>
<evidence type="ECO:0000256" key="7">
    <source>
        <dbReference type="ARBA" id="ARBA00022884"/>
    </source>
</evidence>
<dbReference type="SUPFAM" id="SSF54928">
    <property type="entry name" value="RNA-binding domain, RBD"/>
    <property type="match status" value="1"/>
</dbReference>
<dbReference type="GO" id="GO:0030425">
    <property type="term" value="C:dendrite"/>
    <property type="evidence" value="ECO:0007669"/>
    <property type="project" value="UniProtKB-SubCell"/>
</dbReference>
<keyword evidence="18" id="KW-1185">Reference proteome</keyword>
<dbReference type="SMART" id="SM00360">
    <property type="entry name" value="RRM"/>
    <property type="match status" value="1"/>
</dbReference>
<evidence type="ECO:0000256" key="11">
    <source>
        <dbReference type="ARBA" id="ARBA00059942"/>
    </source>
</evidence>
<dbReference type="PROSITE" id="PS50102">
    <property type="entry name" value="RRM"/>
    <property type="match status" value="1"/>
</dbReference>
<dbReference type="Ensembl" id="ENSMICT00000029987.2">
    <property type="protein sequence ID" value="ENSMICP00000036348.1"/>
    <property type="gene ID" value="ENSMICG00000028982.2"/>
</dbReference>
<dbReference type="AlphaFoldDB" id="A0A8C5WB04"/>
<evidence type="ECO:0000256" key="9">
    <source>
        <dbReference type="ARBA" id="ARBA00023242"/>
    </source>
</evidence>
<dbReference type="GO" id="GO:0003723">
    <property type="term" value="F:RNA binding"/>
    <property type="evidence" value="ECO:0007669"/>
    <property type="project" value="UniProtKB-UniRule"/>
</dbReference>
<evidence type="ECO:0000256" key="13">
    <source>
        <dbReference type="ARBA" id="ARBA00080342"/>
    </source>
</evidence>
<feature type="region of interest" description="Disordered" evidence="15">
    <location>
        <begin position="79"/>
        <end position="113"/>
    </location>
</feature>
<keyword evidence="10" id="KW-0966">Cell projection</keyword>
<evidence type="ECO:0000256" key="10">
    <source>
        <dbReference type="ARBA" id="ARBA00023273"/>
    </source>
</evidence>
<dbReference type="CDD" id="cd12449">
    <property type="entry name" value="RRM_CIRBP_RBM3"/>
    <property type="match status" value="1"/>
</dbReference>
<dbReference type="InterPro" id="IPR035979">
    <property type="entry name" value="RBD_domain_sf"/>
</dbReference>
<dbReference type="GO" id="GO:0005634">
    <property type="term" value="C:nucleus"/>
    <property type="evidence" value="ECO:0007669"/>
    <property type="project" value="UniProtKB-SubCell"/>
</dbReference>
<evidence type="ECO:0000256" key="6">
    <source>
        <dbReference type="ARBA" id="ARBA00022553"/>
    </source>
</evidence>
<feature type="compositionally biased region" description="Basic and acidic residues" evidence="15">
    <location>
        <begin position="144"/>
        <end position="155"/>
    </location>
</feature>
<keyword evidence="4" id="KW-0488">Methylation</keyword>
<evidence type="ECO:0000256" key="4">
    <source>
        <dbReference type="ARBA" id="ARBA00022481"/>
    </source>
</evidence>
<evidence type="ECO:0000256" key="3">
    <source>
        <dbReference type="ARBA" id="ARBA00004496"/>
    </source>
</evidence>
<evidence type="ECO:0000313" key="18">
    <source>
        <dbReference type="Proteomes" id="UP000694394"/>
    </source>
</evidence>
<feature type="compositionally biased region" description="Gly residues" evidence="15">
    <location>
        <begin position="100"/>
        <end position="109"/>
    </location>
</feature>
<evidence type="ECO:0000256" key="15">
    <source>
        <dbReference type="SAM" id="MobiDB-lite"/>
    </source>
</evidence>
<dbReference type="FunFam" id="3.30.70.330:FF:000312">
    <property type="entry name" value="RNA-binding protein 3 isoform X1"/>
    <property type="match status" value="1"/>
</dbReference>
<dbReference type="GeneTree" id="ENSGT00940000153524"/>
<feature type="domain" description="RRM" evidence="16">
    <location>
        <begin position="6"/>
        <end position="84"/>
    </location>
</feature>
<protein>
    <recommendedName>
        <fullName evidence="12">RNA-binding protein 3</fullName>
    </recommendedName>
    <alternativeName>
        <fullName evidence="13">RNA-binding motif protein 3</fullName>
    </alternativeName>
</protein>
<keyword evidence="7 14" id="KW-0694">RNA-binding</keyword>
<dbReference type="InterPro" id="IPR050441">
    <property type="entry name" value="RBM"/>
</dbReference>
<comment type="function">
    <text evidence="11">Cold-inducible mRNA binding protein that enhances global protein synthesis at both physiological and mild hypothermic temperatures. Reduces the relative abundance of microRNAs, when overexpressed. Enhances phosphorylation of translation initiation factors and active polysome formation.</text>
</comment>
<keyword evidence="9" id="KW-0539">Nucleus</keyword>
<evidence type="ECO:0000256" key="12">
    <source>
        <dbReference type="ARBA" id="ARBA00067652"/>
    </source>
</evidence>
<comment type="subcellular location">
    <subcellularLocation>
        <location evidence="2">Cell projection</location>
        <location evidence="2">Dendrite</location>
    </subcellularLocation>
    <subcellularLocation>
        <location evidence="3">Cytoplasm</location>
    </subcellularLocation>
    <subcellularLocation>
        <location evidence="1">Nucleus</location>
    </subcellularLocation>
</comment>
<dbReference type="InterPro" id="IPR034278">
    <property type="entry name" value="RBM3/CIRBP_RRM"/>
</dbReference>
<feature type="region of interest" description="Disordered" evidence="15">
    <location>
        <begin position="130"/>
        <end position="155"/>
    </location>
</feature>
<dbReference type="InterPro" id="IPR000504">
    <property type="entry name" value="RRM_dom"/>
</dbReference>
<dbReference type="Proteomes" id="UP000694394">
    <property type="component" value="Chromosome 3"/>
</dbReference>
<evidence type="ECO:0000256" key="14">
    <source>
        <dbReference type="PROSITE-ProRule" id="PRU00176"/>
    </source>
</evidence>
<evidence type="ECO:0000256" key="1">
    <source>
        <dbReference type="ARBA" id="ARBA00004123"/>
    </source>
</evidence>
<evidence type="ECO:0000259" key="16">
    <source>
        <dbReference type="PROSITE" id="PS50102"/>
    </source>
</evidence>
<reference evidence="17" key="2">
    <citation type="submission" date="2025-08" db="UniProtKB">
        <authorList>
            <consortium name="Ensembl"/>
        </authorList>
    </citation>
    <scope>IDENTIFICATION</scope>
</reference>
<evidence type="ECO:0000256" key="8">
    <source>
        <dbReference type="ARBA" id="ARBA00023016"/>
    </source>
</evidence>
<dbReference type="GO" id="GO:0005737">
    <property type="term" value="C:cytoplasm"/>
    <property type="evidence" value="ECO:0007669"/>
    <property type="project" value="UniProtKB-SubCell"/>
</dbReference>
<dbReference type="PANTHER" id="PTHR48034">
    <property type="entry name" value="TRANSFORMER-2 SEX-DETERMINING PROTEIN-RELATED"/>
    <property type="match status" value="1"/>
</dbReference>
<dbReference type="Pfam" id="PF00076">
    <property type="entry name" value="RRM_1"/>
    <property type="match status" value="1"/>
</dbReference>
<proteinExistence type="predicted"/>
<keyword evidence="8" id="KW-0346">Stress response</keyword>
<reference evidence="17" key="3">
    <citation type="submission" date="2025-09" db="UniProtKB">
        <authorList>
            <consortium name="Ensembl"/>
        </authorList>
    </citation>
    <scope>IDENTIFICATION</scope>
</reference>
<dbReference type="InterPro" id="IPR012677">
    <property type="entry name" value="Nucleotide-bd_a/b_plait_sf"/>
</dbReference>
<keyword evidence="6" id="KW-0597">Phosphoprotein</keyword>
<evidence type="ECO:0000256" key="5">
    <source>
        <dbReference type="ARBA" id="ARBA00022490"/>
    </source>
</evidence>
<reference evidence="17" key="1">
    <citation type="submission" date="2016-12" db="EMBL/GenBank/DDBJ databases">
        <title>Mouse lemur reference genome and diversity panel.</title>
        <authorList>
            <person name="Harris R."/>
            <person name="Larsen P."/>
            <person name="Liu Y."/>
            <person name="Hughes D.S."/>
            <person name="Murali S."/>
            <person name="Raveendran M."/>
            <person name="Korchina V."/>
            <person name="Wang M."/>
            <person name="Jhangiani S."/>
            <person name="Bandaranaike D."/>
            <person name="Bellair M."/>
            <person name="Blankenburg K."/>
            <person name="Chao H."/>
            <person name="Dahdouli M."/>
            <person name="Dinh H."/>
            <person name="Doddapaneni H."/>
            <person name="English A."/>
            <person name="Firestine M."/>
            <person name="Gnanaolivu R."/>
            <person name="Gross S."/>
            <person name="Hernandez B."/>
            <person name="Javaid M."/>
            <person name="Jayaseelan J."/>
            <person name="Jones J."/>
            <person name="Khan Z."/>
            <person name="Kovar C."/>
            <person name="Kurapati P."/>
            <person name="Le B."/>
            <person name="Lee S."/>
            <person name="Li M."/>
            <person name="Mathew T."/>
            <person name="Narasimhan A."/>
            <person name="Ngo D."/>
            <person name="Nguyen L."/>
            <person name="Okwuonu G."/>
            <person name="Ongeri F."/>
            <person name="Osuji N."/>
            <person name="Pu L.-L."/>
            <person name="Puazo M."/>
            <person name="Quiroz J."/>
            <person name="Raj R."/>
            <person name="Rajbhandari K."/>
            <person name="Reid J.G."/>
            <person name="Santibanez J."/>
            <person name="Sexton D."/>
            <person name="Skinner E."/>
            <person name="Vee V."/>
            <person name="Weissenberger G."/>
            <person name="Wu Y."/>
            <person name="Xin Y."/>
            <person name="Han Y."/>
            <person name="Campbell C."/>
            <person name="Brown A."/>
            <person name="Sullivan B."/>
            <person name="Shelton J."/>
            <person name="Brown S."/>
            <person name="Dudchenko O."/>
            <person name="Machol I."/>
            <person name="Durand N."/>
            <person name="Shamim M."/>
            <person name="Lieberman A."/>
            <person name="Muzny D.M."/>
            <person name="Richards S."/>
            <person name="Yoder A."/>
            <person name="Worley K.C."/>
            <person name="Rogers J."/>
            <person name="Gibbs R.A."/>
        </authorList>
    </citation>
    <scope>NUCLEOTIDE SEQUENCE [LARGE SCALE GENOMIC DNA]</scope>
</reference>
<keyword evidence="5" id="KW-0963">Cytoplasm</keyword>
<sequence>MSSEEGKLFVGGLNFNTDEQALEDHFSSFGPISEVVIVKDRETQRSRGFGFVAFTNPEHASDAMRAMNGESLDGRQIRVDHAGKSAQGTREGGHGHNYSRGGGDQGYGSGRYDSRPGGCGYGYGYGYGQSRDYGGRSQGGYDRYSGRNYRDNYDN</sequence>
<organism evidence="17 18">
    <name type="scientific">Microcebus murinus</name>
    <name type="common">Gray mouse lemur</name>
    <name type="synonym">Lemur murinus</name>
    <dbReference type="NCBI Taxonomy" id="30608"/>
    <lineage>
        <taxon>Eukaryota</taxon>
        <taxon>Metazoa</taxon>
        <taxon>Chordata</taxon>
        <taxon>Craniata</taxon>
        <taxon>Vertebrata</taxon>
        <taxon>Euteleostomi</taxon>
        <taxon>Mammalia</taxon>
        <taxon>Eutheria</taxon>
        <taxon>Euarchontoglires</taxon>
        <taxon>Primates</taxon>
        <taxon>Strepsirrhini</taxon>
        <taxon>Lemuriformes</taxon>
        <taxon>Cheirogaleidae</taxon>
        <taxon>Microcebus</taxon>
    </lineage>
</organism>